<dbReference type="STRING" id="1202724.AM493_20160"/>
<evidence type="ECO:0000313" key="2">
    <source>
        <dbReference type="EMBL" id="KOS08103.1"/>
    </source>
</evidence>
<proteinExistence type="predicted"/>
<dbReference type="PATRIC" id="fig|1202724.3.peg.4176"/>
<dbReference type="Proteomes" id="UP000037755">
    <property type="component" value="Unassembled WGS sequence"/>
</dbReference>
<evidence type="ECO:0000313" key="3">
    <source>
        <dbReference type="Proteomes" id="UP000037755"/>
    </source>
</evidence>
<organism evidence="2 3">
    <name type="scientific">Flavobacterium akiainvivens</name>
    <dbReference type="NCBI Taxonomy" id="1202724"/>
    <lineage>
        <taxon>Bacteria</taxon>
        <taxon>Pseudomonadati</taxon>
        <taxon>Bacteroidota</taxon>
        <taxon>Flavobacteriia</taxon>
        <taxon>Flavobacteriales</taxon>
        <taxon>Flavobacteriaceae</taxon>
        <taxon>Flavobacterium</taxon>
    </lineage>
</organism>
<name>A0A0M8MC51_9FLAO</name>
<comment type="caution">
    <text evidence="2">The sequence shown here is derived from an EMBL/GenBank/DDBJ whole genome shotgun (WGS) entry which is preliminary data.</text>
</comment>
<keyword evidence="1" id="KW-0812">Transmembrane</keyword>
<feature type="transmembrane region" description="Helical" evidence="1">
    <location>
        <begin position="67"/>
        <end position="87"/>
    </location>
</feature>
<dbReference type="EMBL" id="LIYD01000005">
    <property type="protein sequence ID" value="KOS08103.1"/>
    <property type="molecule type" value="Genomic_DNA"/>
</dbReference>
<dbReference type="AlphaFoldDB" id="A0A0M8MC51"/>
<reference evidence="2 3" key="1">
    <citation type="submission" date="2015-08" db="EMBL/GenBank/DDBJ databases">
        <title>Whole genome sequence of Flavobacterium akiainvivens IK-1T, from decaying Wikstroemia oahuensis, an endemic Hawaiian shrub.</title>
        <authorList>
            <person name="Wan X."/>
            <person name="Hou S."/>
            <person name="Saito J."/>
            <person name="Donachie S."/>
        </authorList>
    </citation>
    <scope>NUCLEOTIDE SEQUENCE [LARGE SCALE GENOMIC DNA]</scope>
    <source>
        <strain evidence="2 3">IK-1</strain>
    </source>
</reference>
<gene>
    <name evidence="2" type="ORF">AM493_20160</name>
</gene>
<accession>A0A0M8MC51</accession>
<keyword evidence="1" id="KW-1133">Transmembrane helix</keyword>
<dbReference type="RefSeq" id="WP_054409946.1">
    <property type="nucleotide sequence ID" value="NZ_FOYA01000017.1"/>
</dbReference>
<protein>
    <submittedName>
        <fullName evidence="2">Uncharacterized protein</fullName>
    </submittedName>
</protein>
<evidence type="ECO:0000256" key="1">
    <source>
        <dbReference type="SAM" id="Phobius"/>
    </source>
</evidence>
<keyword evidence="3" id="KW-1185">Reference proteome</keyword>
<sequence>MLLQIITYILIGLAAITNLWVGYERQFLYVSYVFPDAKWPGFTRINKALANAEHSQWHPRLKRLKKLLLAAYILPVGIVALIVWQIVAAQ</sequence>
<feature type="transmembrane region" description="Helical" evidence="1">
    <location>
        <begin position="6"/>
        <end position="23"/>
    </location>
</feature>
<keyword evidence="1" id="KW-0472">Membrane</keyword>